<dbReference type="RefSeq" id="WP_166433825.1">
    <property type="nucleotide sequence ID" value="NZ_JAUFSA010000001.1"/>
</dbReference>
<proteinExistence type="predicted"/>
<evidence type="ECO:0000259" key="1">
    <source>
        <dbReference type="PROSITE" id="PS50075"/>
    </source>
</evidence>
<dbReference type="PROSITE" id="PS50075">
    <property type="entry name" value="CARRIER"/>
    <property type="match status" value="1"/>
</dbReference>
<dbReference type="InterPro" id="IPR036736">
    <property type="entry name" value="ACP-like_sf"/>
</dbReference>
<feature type="domain" description="Carrier" evidence="1">
    <location>
        <begin position="1"/>
        <end position="78"/>
    </location>
</feature>
<dbReference type="Proteomes" id="UP001229081">
    <property type="component" value="Unassembled WGS sequence"/>
</dbReference>
<evidence type="ECO:0000313" key="3">
    <source>
        <dbReference type="Proteomes" id="UP001229081"/>
    </source>
</evidence>
<dbReference type="EMBL" id="JAUFSA010000001">
    <property type="protein sequence ID" value="MDP7733156.1"/>
    <property type="molecule type" value="Genomic_DNA"/>
</dbReference>
<comment type="caution">
    <text evidence="2">The sequence shown here is derived from an EMBL/GenBank/DDBJ whole genome shotgun (WGS) entry which is preliminary data.</text>
</comment>
<gene>
    <name evidence="2" type="ORF">QXL92_00090</name>
</gene>
<dbReference type="Pfam" id="PF00550">
    <property type="entry name" value="PP-binding"/>
    <property type="match status" value="1"/>
</dbReference>
<protein>
    <submittedName>
        <fullName evidence="2">Acyl carrier protein</fullName>
    </submittedName>
</protein>
<dbReference type="SUPFAM" id="SSF47336">
    <property type="entry name" value="ACP-like"/>
    <property type="match status" value="1"/>
</dbReference>
<dbReference type="InterPro" id="IPR009081">
    <property type="entry name" value="PP-bd_ACP"/>
</dbReference>
<organism evidence="2 3">
    <name type="scientific">Mycobacterium paragordonae</name>
    <dbReference type="NCBI Taxonomy" id="1389713"/>
    <lineage>
        <taxon>Bacteria</taxon>
        <taxon>Bacillati</taxon>
        <taxon>Actinomycetota</taxon>
        <taxon>Actinomycetes</taxon>
        <taxon>Mycobacteriales</taxon>
        <taxon>Mycobacteriaceae</taxon>
        <taxon>Mycobacterium</taxon>
    </lineage>
</organism>
<dbReference type="AlphaFoldDB" id="A0AAJ1VZX5"/>
<sequence length="80" mass="8539">MTAIEDDVLALVTALAPAPIAEPALNGALMDDLGYTSLRLLELCIAVEQAFALPPLDQETLAGVRTVGDLVDLVRRQQDH</sequence>
<accession>A0AAJ1VZX5</accession>
<name>A0AAJ1VZX5_9MYCO</name>
<dbReference type="Gene3D" id="1.10.1200.10">
    <property type="entry name" value="ACP-like"/>
    <property type="match status" value="1"/>
</dbReference>
<reference evidence="2" key="1">
    <citation type="submission" date="2023-06" db="EMBL/GenBank/DDBJ databases">
        <title>Identification of two novel mycobacterium reveal diversities and complexities of Mycobacterium gordonae clade.</title>
        <authorList>
            <person name="Matsumoto Y."/>
            <person name="Nakamura S."/>
            <person name="Motooka D."/>
            <person name="Fukushima K."/>
        </authorList>
    </citation>
    <scope>NUCLEOTIDE SEQUENCE</scope>
    <source>
        <strain evidence="2">TY812</strain>
    </source>
</reference>
<evidence type="ECO:0000313" key="2">
    <source>
        <dbReference type="EMBL" id="MDP7733156.1"/>
    </source>
</evidence>